<keyword evidence="3" id="KW-0378">Hydrolase</keyword>
<evidence type="ECO:0000313" key="5">
    <source>
        <dbReference type="EMBL" id="ADY02329.1"/>
    </source>
</evidence>
<dbReference type="GO" id="GO:0004540">
    <property type="term" value="F:RNA nuclease activity"/>
    <property type="evidence" value="ECO:0007669"/>
    <property type="project" value="InterPro"/>
</dbReference>
<dbReference type="KEGG" id="vmo:VMUT_2132"/>
<dbReference type="Proteomes" id="UP000007485">
    <property type="component" value="Chromosome"/>
</dbReference>
<keyword evidence="6" id="KW-1185">Reference proteome</keyword>
<dbReference type="EMBL" id="CP002529">
    <property type="protein sequence ID" value="ADY02329.1"/>
    <property type="molecule type" value="Genomic_DNA"/>
</dbReference>
<dbReference type="HOGENOM" id="CLU_153000_0_0_2"/>
<evidence type="ECO:0000256" key="3">
    <source>
        <dbReference type="ARBA" id="ARBA00022801"/>
    </source>
</evidence>
<gene>
    <name evidence="5" type="ordered locus">VMUT_2132</name>
</gene>
<accession>F0QX40</accession>
<reference evidence="5 6" key="1">
    <citation type="journal article" date="2011" name="J. Bacteriol.">
        <title>Complete genome sequence of 'Vulcanisaeta moutnovskia' strain 768-28, a novel member of the hyperthermophilic crenarchaeal genus vulcanisaeta.</title>
        <authorList>
            <person name="Gumerov V.M."/>
            <person name="Mardanov A.V."/>
            <person name="Beletsky A.V."/>
            <person name="Prokofeva M.I."/>
            <person name="Bonch-Osmolovskaya E.A."/>
            <person name="Ravin N.V."/>
            <person name="Skryabin K.G."/>
        </authorList>
    </citation>
    <scope>NUCLEOTIDE SEQUENCE [LARGE SCALE GENOMIC DNA]</scope>
    <source>
        <strain evidence="5 6">768-28</strain>
    </source>
</reference>
<dbReference type="InterPro" id="IPR037038">
    <property type="entry name" value="HepT-like_sf"/>
</dbReference>
<dbReference type="eggNOG" id="arCOG02108">
    <property type="taxonomic scope" value="Archaea"/>
</dbReference>
<sequence>MDNLSIDDLNDVYKYLSAVYLLQVQAKSLIDIVVKAASAMGFEVEGYIDAGNKLVSAGLLSNEEFSRYRSVVRFRNNCGSSIWNYYGIIDVNIIRRIISNREYREVAKLGVKVVEELRRRGIDC</sequence>
<dbReference type="GO" id="GO:0016787">
    <property type="term" value="F:hydrolase activity"/>
    <property type="evidence" value="ECO:0007669"/>
    <property type="project" value="UniProtKB-KW"/>
</dbReference>
<keyword evidence="2" id="KW-0540">Nuclease</keyword>
<evidence type="ECO:0000256" key="2">
    <source>
        <dbReference type="ARBA" id="ARBA00022722"/>
    </source>
</evidence>
<evidence type="ECO:0000256" key="4">
    <source>
        <dbReference type="ARBA" id="ARBA00024207"/>
    </source>
</evidence>
<evidence type="ECO:0008006" key="7">
    <source>
        <dbReference type="Google" id="ProtNLM"/>
    </source>
</evidence>
<keyword evidence="1" id="KW-1277">Toxin-antitoxin system</keyword>
<comment type="similarity">
    <text evidence="4">Belongs to the HepT RNase toxin family.</text>
</comment>
<dbReference type="Pfam" id="PF01934">
    <property type="entry name" value="HepT-like"/>
    <property type="match status" value="1"/>
</dbReference>
<dbReference type="Gene3D" id="1.20.120.580">
    <property type="entry name" value="bsu32300-like"/>
    <property type="match status" value="1"/>
</dbReference>
<dbReference type="GO" id="GO:0110001">
    <property type="term" value="C:toxin-antitoxin complex"/>
    <property type="evidence" value="ECO:0007669"/>
    <property type="project" value="InterPro"/>
</dbReference>
<dbReference type="STRING" id="985053.VMUT_2132"/>
<organism evidence="5 6">
    <name type="scientific">Vulcanisaeta moutnovskia (strain 768-28)</name>
    <dbReference type="NCBI Taxonomy" id="985053"/>
    <lineage>
        <taxon>Archaea</taxon>
        <taxon>Thermoproteota</taxon>
        <taxon>Thermoprotei</taxon>
        <taxon>Thermoproteales</taxon>
        <taxon>Thermoproteaceae</taxon>
        <taxon>Vulcanisaeta</taxon>
    </lineage>
</organism>
<dbReference type="AlphaFoldDB" id="F0QX40"/>
<dbReference type="InterPro" id="IPR008201">
    <property type="entry name" value="HepT-like"/>
</dbReference>
<name>F0QX40_VULM7</name>
<evidence type="ECO:0000256" key="1">
    <source>
        <dbReference type="ARBA" id="ARBA00022649"/>
    </source>
</evidence>
<protein>
    <recommendedName>
        <fullName evidence="7">PaREP11</fullName>
    </recommendedName>
</protein>
<evidence type="ECO:0000313" key="6">
    <source>
        <dbReference type="Proteomes" id="UP000007485"/>
    </source>
</evidence>
<proteinExistence type="inferred from homology"/>